<dbReference type="AlphaFoldDB" id="F0WYA5"/>
<name>F0WYA5_9STRA</name>
<dbReference type="HOGENOM" id="CLU_2890449_0_0_1"/>
<protein>
    <submittedName>
        <fullName evidence="1">AlNc14C375G11165 protein</fullName>
    </submittedName>
</protein>
<reference evidence="1" key="1">
    <citation type="journal article" date="2011" name="PLoS Biol.">
        <title>Gene gain and loss during evolution of obligate parasitism in the white rust pathogen of Arabidopsis thaliana.</title>
        <authorList>
            <person name="Kemen E."/>
            <person name="Gardiner A."/>
            <person name="Schultz-Larsen T."/>
            <person name="Kemen A.C."/>
            <person name="Balmuth A.L."/>
            <person name="Robert-Seilaniantz A."/>
            <person name="Bailey K."/>
            <person name="Holub E."/>
            <person name="Studholme D.J."/>
            <person name="Maclean D."/>
            <person name="Jones J.D."/>
        </authorList>
    </citation>
    <scope>NUCLEOTIDE SEQUENCE</scope>
</reference>
<reference evidence="1" key="2">
    <citation type="submission" date="2011-02" db="EMBL/GenBank/DDBJ databases">
        <authorList>
            <person name="MacLean D."/>
        </authorList>
    </citation>
    <scope>NUCLEOTIDE SEQUENCE</scope>
</reference>
<gene>
    <name evidence="1" type="primary">AlNc14C375G11165</name>
    <name evidence="1" type="ORF">ALNC14_126010</name>
</gene>
<accession>F0WYA5</accession>
<sequence>MEIETDTTDAIFMGFELYLMPHIMTSLQGLVSSFQKISTVHNDTDIVTPTLSLCQVSGYRKTSN</sequence>
<proteinExistence type="predicted"/>
<evidence type="ECO:0000313" key="1">
    <source>
        <dbReference type="EMBL" id="CCA26457.1"/>
    </source>
</evidence>
<organism evidence="1">
    <name type="scientific">Albugo laibachii Nc14</name>
    <dbReference type="NCBI Taxonomy" id="890382"/>
    <lineage>
        <taxon>Eukaryota</taxon>
        <taxon>Sar</taxon>
        <taxon>Stramenopiles</taxon>
        <taxon>Oomycota</taxon>
        <taxon>Peronosporomycetes</taxon>
        <taxon>Albuginales</taxon>
        <taxon>Albuginaceae</taxon>
        <taxon>Albugo</taxon>
    </lineage>
</organism>
<dbReference type="EMBL" id="FR824419">
    <property type="protein sequence ID" value="CCA26457.1"/>
    <property type="molecule type" value="Genomic_DNA"/>
</dbReference>